<evidence type="ECO:0000259" key="1">
    <source>
        <dbReference type="Pfam" id="PF13470"/>
    </source>
</evidence>
<organism evidence="2">
    <name type="scientific">Solibacter usitatus (strain Ellin6076)</name>
    <dbReference type="NCBI Taxonomy" id="234267"/>
    <lineage>
        <taxon>Bacteria</taxon>
        <taxon>Pseudomonadati</taxon>
        <taxon>Acidobacteriota</taxon>
        <taxon>Terriglobia</taxon>
        <taxon>Bryobacterales</taxon>
        <taxon>Solibacteraceae</taxon>
        <taxon>Candidatus Solibacter</taxon>
    </lineage>
</organism>
<dbReference type="STRING" id="234267.Acid_6371"/>
<feature type="domain" description="PIN" evidence="1">
    <location>
        <begin position="19"/>
        <end position="48"/>
    </location>
</feature>
<dbReference type="Pfam" id="PF13470">
    <property type="entry name" value="PIN_3"/>
    <property type="match status" value="1"/>
</dbReference>
<dbReference type="InParanoid" id="Q01SS3"/>
<evidence type="ECO:0000313" key="2">
    <source>
        <dbReference type="EMBL" id="ABJ87297.1"/>
    </source>
</evidence>
<proteinExistence type="predicted"/>
<dbReference type="KEGG" id="sus:Acid_6371"/>
<dbReference type="AlphaFoldDB" id="Q01SS3"/>
<reference evidence="2" key="1">
    <citation type="submission" date="2006-10" db="EMBL/GenBank/DDBJ databases">
        <title>Complete sequence of Solibacter usitatus Ellin6076.</title>
        <authorList>
            <consortium name="US DOE Joint Genome Institute"/>
            <person name="Copeland A."/>
            <person name="Lucas S."/>
            <person name="Lapidus A."/>
            <person name="Barry K."/>
            <person name="Detter J.C."/>
            <person name="Glavina del Rio T."/>
            <person name="Hammon N."/>
            <person name="Israni S."/>
            <person name="Dalin E."/>
            <person name="Tice H."/>
            <person name="Pitluck S."/>
            <person name="Thompson L.S."/>
            <person name="Brettin T."/>
            <person name="Bruce D."/>
            <person name="Han C."/>
            <person name="Tapia R."/>
            <person name="Gilna P."/>
            <person name="Schmutz J."/>
            <person name="Larimer F."/>
            <person name="Land M."/>
            <person name="Hauser L."/>
            <person name="Kyrpides N."/>
            <person name="Mikhailova N."/>
            <person name="Janssen P.H."/>
            <person name="Kuske C.R."/>
            <person name="Richardson P."/>
        </authorList>
    </citation>
    <scope>NUCLEOTIDE SEQUENCE</scope>
    <source>
        <strain evidence="2">Ellin6076</strain>
    </source>
</reference>
<dbReference type="eggNOG" id="COG1569">
    <property type="taxonomic scope" value="Bacteria"/>
</dbReference>
<dbReference type="HOGENOM" id="CLU_2685898_0_0_0"/>
<dbReference type="InterPro" id="IPR002716">
    <property type="entry name" value="PIN_dom"/>
</dbReference>
<accession>Q01SS3</accession>
<dbReference type="EMBL" id="CP000473">
    <property type="protein sequence ID" value="ABJ87297.1"/>
    <property type="molecule type" value="Genomic_DNA"/>
</dbReference>
<protein>
    <recommendedName>
        <fullName evidence="1">PIN domain-containing protein</fullName>
    </recommendedName>
</protein>
<sequence>MLNFICASASLRPIFFLFRPNLPDPKDDFVLELAVESRADFVITFNTRDFVGADRFGIRVISPREFLAIIVEAR</sequence>
<name>Q01SS3_SOLUE</name>
<gene>
    <name evidence="2" type="ordered locus">Acid_6371</name>
</gene>